<evidence type="ECO:0000313" key="2">
    <source>
        <dbReference type="Proteomes" id="UP000218439"/>
    </source>
</evidence>
<dbReference type="EMBL" id="NSJE01000014">
    <property type="protein sequence ID" value="PAT42434.1"/>
    <property type="molecule type" value="Genomic_DNA"/>
</dbReference>
<protein>
    <submittedName>
        <fullName evidence="1">AbrB family transcriptional regulator</fullName>
    </submittedName>
</protein>
<comment type="caution">
    <text evidence="1">The sequence shown here is derived from an EMBL/GenBank/DDBJ whole genome shotgun (WGS) entry which is preliminary data.</text>
</comment>
<name>A0A2A2AXK7_9BURK</name>
<dbReference type="AlphaFoldDB" id="A0A2A2AXK7"/>
<organism evidence="1 2">
    <name type="scientific">Vandammella animalimorsus</name>
    <dbReference type="NCBI Taxonomy" id="2029117"/>
    <lineage>
        <taxon>Bacteria</taxon>
        <taxon>Pseudomonadati</taxon>
        <taxon>Pseudomonadota</taxon>
        <taxon>Betaproteobacteria</taxon>
        <taxon>Burkholderiales</taxon>
        <taxon>Comamonadaceae</taxon>
        <taxon>Vandammella</taxon>
    </lineage>
</organism>
<dbReference type="RefSeq" id="WP_095552237.1">
    <property type="nucleotide sequence ID" value="NZ_NSJE01000014.1"/>
</dbReference>
<sequence length="79" mass="8994">MLVKLTAKNQIILPKAAVSAVDAAEYFNVQVENGRIMLTSARDQLQRLGTSEQDVADAIAWARRVKIKQDRARRQKSWR</sequence>
<gene>
    <name evidence="1" type="ORF">CK621_09495</name>
</gene>
<accession>A0A2A2AXK7</accession>
<reference evidence="1 2" key="1">
    <citation type="submission" date="2017-08" db="EMBL/GenBank/DDBJ databases">
        <title>WGS of Clinical strains of the CDC Group NO-1 linked to zoonotic infections in humans.</title>
        <authorList>
            <person name="Bernier A.-M."/>
            <person name="Bernard K."/>
        </authorList>
    </citation>
    <scope>NUCLEOTIDE SEQUENCE [LARGE SCALE GENOMIC DNA]</scope>
    <source>
        <strain evidence="1 2">NML120219</strain>
    </source>
</reference>
<proteinExistence type="predicted"/>
<dbReference type="Proteomes" id="UP000218439">
    <property type="component" value="Unassembled WGS sequence"/>
</dbReference>
<evidence type="ECO:0000313" key="1">
    <source>
        <dbReference type="EMBL" id="PAT42434.1"/>
    </source>
</evidence>